<name>A0A412YUT2_9FIRM</name>
<keyword evidence="2" id="KW-0547">Nucleotide-binding</keyword>
<feature type="active site" evidence="1">
    <location>
        <position position="197"/>
    </location>
</feature>
<accession>A0A412YUT2</accession>
<dbReference type="PANTHER" id="PTHR13504">
    <property type="entry name" value="FIDO DOMAIN-CONTAINING PROTEIN DDB_G0283145"/>
    <property type="match status" value="1"/>
</dbReference>
<evidence type="ECO:0000313" key="4">
    <source>
        <dbReference type="EMBL" id="RGV69980.1"/>
    </source>
</evidence>
<dbReference type="RefSeq" id="WP_118019643.1">
    <property type="nucleotide sequence ID" value="NZ_JAQEBA010000011.1"/>
</dbReference>
<dbReference type="SUPFAM" id="SSF140931">
    <property type="entry name" value="Fic-like"/>
    <property type="match status" value="1"/>
</dbReference>
<dbReference type="InterPro" id="IPR040198">
    <property type="entry name" value="Fido_containing"/>
</dbReference>
<dbReference type="Proteomes" id="UP000284543">
    <property type="component" value="Unassembled WGS sequence"/>
</dbReference>
<dbReference type="PANTHER" id="PTHR13504:SF38">
    <property type="entry name" value="FIDO DOMAIN-CONTAINING PROTEIN"/>
    <property type="match status" value="1"/>
</dbReference>
<comment type="caution">
    <text evidence="4">The sequence shown here is derived from an EMBL/GenBank/DDBJ whole genome shotgun (WGS) entry which is preliminary data.</text>
</comment>
<gene>
    <name evidence="4" type="ORF">DWW02_27770</name>
</gene>
<evidence type="ECO:0000259" key="3">
    <source>
        <dbReference type="PROSITE" id="PS51459"/>
    </source>
</evidence>
<reference evidence="4 5" key="1">
    <citation type="submission" date="2018-08" db="EMBL/GenBank/DDBJ databases">
        <title>A genome reference for cultivated species of the human gut microbiota.</title>
        <authorList>
            <person name="Zou Y."/>
            <person name="Xue W."/>
            <person name="Luo G."/>
        </authorList>
    </citation>
    <scope>NUCLEOTIDE SEQUENCE [LARGE SCALE GENOMIC DNA]</scope>
    <source>
        <strain evidence="4 5">AF14-18</strain>
    </source>
</reference>
<dbReference type="AlphaFoldDB" id="A0A412YUT2"/>
<dbReference type="Pfam" id="PF02661">
    <property type="entry name" value="Fic"/>
    <property type="match status" value="1"/>
</dbReference>
<proteinExistence type="predicted"/>
<feature type="domain" description="Fido" evidence="3">
    <location>
        <begin position="108"/>
        <end position="266"/>
    </location>
</feature>
<dbReference type="GO" id="GO:0005524">
    <property type="term" value="F:ATP binding"/>
    <property type="evidence" value="ECO:0007669"/>
    <property type="project" value="UniProtKB-KW"/>
</dbReference>
<feature type="binding site" evidence="2">
    <location>
        <begin position="201"/>
        <end position="208"/>
    </location>
    <ligand>
        <name>ATP</name>
        <dbReference type="ChEBI" id="CHEBI:30616"/>
    </ligand>
</feature>
<sequence>MRNYDYRFLETTPIPSDVVSFLVQIHEFKGKQSSFYSQQPDVLHKLVEVAKIQSTGASNRIEGIHTTDQRLQELKNEHVAPVNRDEEEILGYRLVLDMIHESHDYISVKPNVLLQLHRDLYKFSPYGFGGNYKSADNIIQEIDATGQKHIRFQPVPAYETSPSIEAMCLAYHEAINIQKAEPLLIDFNFILDFLCIHPFNDGNGRMSRLLTLLLLYQHGYVVGKYISIELLIEKTKDAYYQALKQSSIQWHDGVNDIWPFVRYMLGVLLAAYRDFEARVMIIADTKMTKEERIRKFVTDTIGLFTKADIINSCPDISPTTVEKVLGEMRRENSIKTVGSGRGTKWCKTDQL</sequence>
<evidence type="ECO:0000256" key="1">
    <source>
        <dbReference type="PIRSR" id="PIRSR640198-1"/>
    </source>
</evidence>
<dbReference type="InterPro" id="IPR036597">
    <property type="entry name" value="Fido-like_dom_sf"/>
</dbReference>
<protein>
    <submittedName>
        <fullName evidence="4">Fic family protein</fullName>
    </submittedName>
</protein>
<keyword evidence="2" id="KW-0067">ATP-binding</keyword>
<evidence type="ECO:0000313" key="5">
    <source>
        <dbReference type="Proteomes" id="UP000284543"/>
    </source>
</evidence>
<dbReference type="Gene3D" id="1.10.3290.10">
    <property type="entry name" value="Fido-like domain"/>
    <property type="match status" value="1"/>
</dbReference>
<dbReference type="InterPro" id="IPR003812">
    <property type="entry name" value="Fido"/>
</dbReference>
<evidence type="ECO:0000256" key="2">
    <source>
        <dbReference type="PIRSR" id="PIRSR640198-2"/>
    </source>
</evidence>
<organism evidence="4 5">
    <name type="scientific">Enterocloster bolteae</name>
    <dbReference type="NCBI Taxonomy" id="208479"/>
    <lineage>
        <taxon>Bacteria</taxon>
        <taxon>Bacillati</taxon>
        <taxon>Bacillota</taxon>
        <taxon>Clostridia</taxon>
        <taxon>Lachnospirales</taxon>
        <taxon>Lachnospiraceae</taxon>
        <taxon>Enterocloster</taxon>
    </lineage>
</organism>
<feature type="binding site" evidence="2">
    <location>
        <begin position="239"/>
        <end position="240"/>
    </location>
    <ligand>
        <name>ATP</name>
        <dbReference type="ChEBI" id="CHEBI:30616"/>
    </ligand>
</feature>
<dbReference type="EMBL" id="QRZM01000022">
    <property type="protein sequence ID" value="RGV69980.1"/>
    <property type="molecule type" value="Genomic_DNA"/>
</dbReference>
<dbReference type="PROSITE" id="PS51459">
    <property type="entry name" value="FIDO"/>
    <property type="match status" value="1"/>
</dbReference>